<reference evidence="1" key="1">
    <citation type="submission" date="2014-09" db="EMBL/GenBank/DDBJ databases">
        <authorList>
            <person name="Magalhaes I.L.F."/>
            <person name="Oliveira U."/>
            <person name="Santos F.R."/>
            <person name="Vidigal T.H.D.A."/>
            <person name="Brescovit A.D."/>
            <person name="Santos A.J."/>
        </authorList>
    </citation>
    <scope>NUCLEOTIDE SEQUENCE</scope>
    <source>
        <tissue evidence="1">Shoot tissue taken approximately 20 cm above the soil surface</tissue>
    </source>
</reference>
<protein>
    <submittedName>
        <fullName evidence="1">Uncharacterized protein</fullName>
    </submittedName>
</protein>
<evidence type="ECO:0000313" key="1">
    <source>
        <dbReference type="EMBL" id="JAD72567.1"/>
    </source>
</evidence>
<organism evidence="1">
    <name type="scientific">Arundo donax</name>
    <name type="common">Giant reed</name>
    <name type="synonym">Donax arundinaceus</name>
    <dbReference type="NCBI Taxonomy" id="35708"/>
    <lineage>
        <taxon>Eukaryota</taxon>
        <taxon>Viridiplantae</taxon>
        <taxon>Streptophyta</taxon>
        <taxon>Embryophyta</taxon>
        <taxon>Tracheophyta</taxon>
        <taxon>Spermatophyta</taxon>
        <taxon>Magnoliopsida</taxon>
        <taxon>Liliopsida</taxon>
        <taxon>Poales</taxon>
        <taxon>Poaceae</taxon>
        <taxon>PACMAD clade</taxon>
        <taxon>Arundinoideae</taxon>
        <taxon>Arundineae</taxon>
        <taxon>Arundo</taxon>
    </lineage>
</organism>
<dbReference type="AlphaFoldDB" id="A0A0A9CM31"/>
<name>A0A0A9CM31_ARUDO</name>
<accession>A0A0A9CM31</accession>
<reference evidence="1" key="2">
    <citation type="journal article" date="2015" name="Data Brief">
        <title>Shoot transcriptome of the giant reed, Arundo donax.</title>
        <authorList>
            <person name="Barrero R.A."/>
            <person name="Guerrero F.D."/>
            <person name="Moolhuijzen P."/>
            <person name="Goolsby J.A."/>
            <person name="Tidwell J."/>
            <person name="Bellgard S.E."/>
            <person name="Bellgard M.I."/>
        </authorList>
    </citation>
    <scope>NUCLEOTIDE SEQUENCE</scope>
    <source>
        <tissue evidence="1">Shoot tissue taken approximately 20 cm above the soil surface</tissue>
    </source>
</reference>
<proteinExistence type="predicted"/>
<dbReference type="EMBL" id="GBRH01225328">
    <property type="protein sequence ID" value="JAD72567.1"/>
    <property type="molecule type" value="Transcribed_RNA"/>
</dbReference>
<sequence length="44" mass="4804">MDGNGRSAPHQKKPIVTDDDLVELLWHKRERRRAALGAPAGGAL</sequence>